<evidence type="ECO:0000313" key="3">
    <source>
        <dbReference type="EMBL" id="CAE0488353.1"/>
    </source>
</evidence>
<feature type="domain" description="FAD dependent oxidoreductase" evidence="2">
    <location>
        <begin position="329"/>
        <end position="659"/>
    </location>
</feature>
<protein>
    <recommendedName>
        <fullName evidence="2">FAD dependent oxidoreductase domain-containing protein</fullName>
    </recommendedName>
</protein>
<dbReference type="SUPFAM" id="SSF51971">
    <property type="entry name" value="Nucleotide-binding domain"/>
    <property type="match status" value="1"/>
</dbReference>
<dbReference type="PANTHER" id="PTHR13847:SF261">
    <property type="entry name" value="FAD-DEPENDENT OXIDOREDUCTASE FAMILY PROTEIN"/>
    <property type="match status" value="1"/>
</dbReference>
<dbReference type="GO" id="GO:0005737">
    <property type="term" value="C:cytoplasm"/>
    <property type="evidence" value="ECO:0007669"/>
    <property type="project" value="TreeGrafter"/>
</dbReference>
<proteinExistence type="predicted"/>
<feature type="compositionally biased region" description="Low complexity" evidence="1">
    <location>
        <begin position="217"/>
        <end position="230"/>
    </location>
</feature>
<evidence type="ECO:0000259" key="2">
    <source>
        <dbReference type="Pfam" id="PF01266"/>
    </source>
</evidence>
<evidence type="ECO:0000313" key="4">
    <source>
        <dbReference type="EMBL" id="CAE0488354.1"/>
    </source>
</evidence>
<name>A0A6S8HFU8_DUNTE</name>
<feature type="region of interest" description="Disordered" evidence="1">
    <location>
        <begin position="140"/>
        <end position="174"/>
    </location>
</feature>
<sequence>MDVHHGCLRHAIPPRLPRQVLARPILSRQQVFRGPSAVHALKPDGSSPNGKLRFAVLGGGVAGVATAYELLRQSKEHVGLGTPVEIALFDAHGIASGGSGAAAGLLHPYSPKGKPLWKGAEALQVALELIQAAQQPTYSPEASLVSNQASDPEGDMGPQHAGGGEYEHAEGESSTVPPFVWQHGVFRCAADGKQVSDMVGAQMAGLQPAQPSRLPEQQQQQQHSQHSLLQPCPEESSGAQQHGSHGLKSCPAQLVSAQRLQQLLPGIQVPTLMSWESQAALSQERHDSTRDTGMSGAVSIPDSSSIPDQPQGLSRGSAAAGSAGAMGAGSTAGFFVPEGLVLSVPQYLQQLWVACQAAAAARDDGSSAVLHKQQISSIAELQHAYGPFHVVVVAAGAAVGALADAQLQSLPLRLSQGYTLVMEPRDEESSYPPAAPSMLGQPYMAAQGQRLLVIGATQQYGFTPEASLAMCKPEQRIAYRTPADAAAGAPGPYSGQEAHSAALAGTEQVPASKGASVAAQQCATSFQCRWLPGLEGESDKGKVEAVVAAAAELLYGAMRVWPLLSRWRIREVRSGVRAMPPRAASSSMPLLGRLEPTLDPKALGIQSYNTGSGSPLKSTGNLGSSITKDGRIPAKSWLFVGLGARGLLYHALFARQLAAAILLDDEQLLDPELRAWRSPPSRKC</sequence>
<organism evidence="3">
    <name type="scientific">Dunaliella tertiolecta</name>
    <name type="common">Green alga</name>
    <dbReference type="NCBI Taxonomy" id="3047"/>
    <lineage>
        <taxon>Eukaryota</taxon>
        <taxon>Viridiplantae</taxon>
        <taxon>Chlorophyta</taxon>
        <taxon>core chlorophytes</taxon>
        <taxon>Chlorophyceae</taxon>
        <taxon>CS clade</taxon>
        <taxon>Chlamydomonadales</taxon>
        <taxon>Dunaliellaceae</taxon>
        <taxon>Dunaliella</taxon>
    </lineage>
</organism>
<dbReference type="InterPro" id="IPR036188">
    <property type="entry name" value="FAD/NAD-bd_sf"/>
</dbReference>
<dbReference type="Pfam" id="PF01266">
    <property type="entry name" value="DAO"/>
    <property type="match status" value="2"/>
</dbReference>
<feature type="region of interest" description="Disordered" evidence="1">
    <location>
        <begin position="205"/>
        <end position="247"/>
    </location>
</feature>
<feature type="region of interest" description="Disordered" evidence="1">
    <location>
        <begin position="278"/>
        <end position="322"/>
    </location>
</feature>
<gene>
    <name evidence="3" type="ORF">DTER00134_LOCUS3417</name>
    <name evidence="4" type="ORF">DTER00134_LOCUS3418</name>
</gene>
<evidence type="ECO:0000256" key="1">
    <source>
        <dbReference type="SAM" id="MobiDB-lite"/>
    </source>
</evidence>
<feature type="domain" description="FAD dependent oxidoreductase" evidence="2">
    <location>
        <begin position="54"/>
        <end position="124"/>
    </location>
</feature>
<dbReference type="PANTHER" id="PTHR13847">
    <property type="entry name" value="SARCOSINE DEHYDROGENASE-RELATED"/>
    <property type="match status" value="1"/>
</dbReference>
<dbReference type="InterPro" id="IPR006076">
    <property type="entry name" value="FAD-dep_OxRdtase"/>
</dbReference>
<feature type="compositionally biased region" description="Low complexity" evidence="1">
    <location>
        <begin position="299"/>
        <end position="322"/>
    </location>
</feature>
<dbReference type="EMBL" id="HBIP01006593">
    <property type="protein sequence ID" value="CAE0488354.1"/>
    <property type="molecule type" value="Transcribed_RNA"/>
</dbReference>
<dbReference type="AlphaFoldDB" id="A0A6S8HFU8"/>
<dbReference type="EMBL" id="HBIP01006592">
    <property type="protein sequence ID" value="CAE0488353.1"/>
    <property type="molecule type" value="Transcribed_RNA"/>
</dbReference>
<dbReference type="Gene3D" id="3.50.50.60">
    <property type="entry name" value="FAD/NAD(P)-binding domain"/>
    <property type="match status" value="1"/>
</dbReference>
<feature type="compositionally biased region" description="Polar residues" evidence="1">
    <location>
        <begin position="140"/>
        <end position="150"/>
    </location>
</feature>
<accession>A0A6S8HFU8</accession>
<reference evidence="3" key="1">
    <citation type="submission" date="2021-01" db="EMBL/GenBank/DDBJ databases">
        <authorList>
            <person name="Corre E."/>
            <person name="Pelletier E."/>
            <person name="Niang G."/>
            <person name="Scheremetjew M."/>
            <person name="Finn R."/>
            <person name="Kale V."/>
            <person name="Holt S."/>
            <person name="Cochrane G."/>
            <person name="Meng A."/>
            <person name="Brown T."/>
            <person name="Cohen L."/>
        </authorList>
    </citation>
    <scope>NUCLEOTIDE SEQUENCE</scope>
    <source>
        <strain evidence="3">CCMP1320</strain>
    </source>
</reference>